<proteinExistence type="predicted"/>
<dbReference type="InterPro" id="IPR025293">
    <property type="entry name" value="YfiR/HmsC-like"/>
</dbReference>
<dbReference type="RefSeq" id="WP_319834385.1">
    <property type="nucleotide sequence ID" value="NZ_CP138858.1"/>
</dbReference>
<accession>A0ABZ0RQW3</accession>
<evidence type="ECO:0000313" key="1">
    <source>
        <dbReference type="EMBL" id="WPJ97543.1"/>
    </source>
</evidence>
<dbReference type="Pfam" id="PF13689">
    <property type="entry name" value="DUF4154"/>
    <property type="match status" value="1"/>
</dbReference>
<organism evidence="1 2">
    <name type="scientific">Coraliomargarita algicola</name>
    <dbReference type="NCBI Taxonomy" id="3092156"/>
    <lineage>
        <taxon>Bacteria</taxon>
        <taxon>Pseudomonadati</taxon>
        <taxon>Verrucomicrobiota</taxon>
        <taxon>Opitutia</taxon>
        <taxon>Puniceicoccales</taxon>
        <taxon>Coraliomargaritaceae</taxon>
        <taxon>Coraliomargarita</taxon>
    </lineage>
</organism>
<keyword evidence="2" id="KW-1185">Reference proteome</keyword>
<name>A0ABZ0RQW3_9BACT</name>
<gene>
    <name evidence="1" type="ORF">SH580_07445</name>
</gene>
<reference evidence="1 2" key="1">
    <citation type="submission" date="2023-11" db="EMBL/GenBank/DDBJ databases">
        <title>Coraliomargarita sp. nov., isolated from marine algae.</title>
        <authorList>
            <person name="Lee J.K."/>
            <person name="Baek J.H."/>
            <person name="Kim J.M."/>
            <person name="Choi D.G."/>
            <person name="Jeon C.O."/>
        </authorList>
    </citation>
    <scope>NUCLEOTIDE SEQUENCE [LARGE SCALE GENOMIC DNA]</scope>
    <source>
        <strain evidence="1 2">J2-16</strain>
    </source>
</reference>
<evidence type="ECO:0000313" key="2">
    <source>
        <dbReference type="Proteomes" id="UP001324993"/>
    </source>
</evidence>
<dbReference type="EMBL" id="CP138858">
    <property type="protein sequence ID" value="WPJ97543.1"/>
    <property type="molecule type" value="Genomic_DNA"/>
</dbReference>
<protein>
    <submittedName>
        <fullName evidence="1">YfiR family protein</fullName>
    </submittedName>
</protein>
<sequence length="167" mass="18384">MALSTNVGTASNDRAIIEENDGKALLIYNIAKFTVWPSEGSNQSAPFIFTLWNDHALSDAFRNIEGLQAQGRPIRINHHEQDRAPIDCKVLVIPGHQLQAFIQSKELLLIRPVLTVTTDTSVFEAGAMVLIEVLDDHLSFSVNLAALKASGLEISGNLLRHARKVNF</sequence>
<dbReference type="Proteomes" id="UP001324993">
    <property type="component" value="Chromosome"/>
</dbReference>